<dbReference type="SMART" id="SM00382">
    <property type="entry name" value="AAA"/>
    <property type="match status" value="1"/>
</dbReference>
<dbReference type="EMBL" id="JBHULR010000001">
    <property type="protein sequence ID" value="MFD2546035.1"/>
    <property type="molecule type" value="Genomic_DNA"/>
</dbReference>
<evidence type="ECO:0000259" key="5">
    <source>
        <dbReference type="PROSITE" id="PS50893"/>
    </source>
</evidence>
<proteinExistence type="inferred from homology"/>
<gene>
    <name evidence="6" type="ORF">ACFSR5_00095</name>
</gene>
<evidence type="ECO:0000256" key="1">
    <source>
        <dbReference type="ARBA" id="ARBA00005417"/>
    </source>
</evidence>
<comment type="similarity">
    <text evidence="1">Belongs to the ABC transporter superfamily.</text>
</comment>
<evidence type="ECO:0000256" key="4">
    <source>
        <dbReference type="ARBA" id="ARBA00022840"/>
    </source>
</evidence>
<feature type="domain" description="ABC transporter" evidence="5">
    <location>
        <begin position="3"/>
        <end position="230"/>
    </location>
</feature>
<dbReference type="InterPro" id="IPR003439">
    <property type="entry name" value="ABC_transporter-like_ATP-bd"/>
</dbReference>
<evidence type="ECO:0000256" key="2">
    <source>
        <dbReference type="ARBA" id="ARBA00022448"/>
    </source>
</evidence>
<dbReference type="InterPro" id="IPR003593">
    <property type="entry name" value="AAA+_ATPase"/>
</dbReference>
<dbReference type="Proteomes" id="UP001597545">
    <property type="component" value="Unassembled WGS sequence"/>
</dbReference>
<dbReference type="Pfam" id="PF00005">
    <property type="entry name" value="ABC_tran"/>
    <property type="match status" value="1"/>
</dbReference>
<keyword evidence="4 6" id="KW-0067">ATP-binding</keyword>
<keyword evidence="2" id="KW-0813">Transport</keyword>
<protein>
    <submittedName>
        <fullName evidence="6">ATP-binding cassette domain-containing protein</fullName>
    </submittedName>
</protein>
<reference evidence="7" key="1">
    <citation type="journal article" date="2019" name="Int. J. Syst. Evol. Microbiol.">
        <title>The Global Catalogue of Microorganisms (GCM) 10K type strain sequencing project: providing services to taxonomists for standard genome sequencing and annotation.</title>
        <authorList>
            <consortium name="The Broad Institute Genomics Platform"/>
            <consortium name="The Broad Institute Genome Sequencing Center for Infectious Disease"/>
            <person name="Wu L."/>
            <person name="Ma J."/>
        </authorList>
    </citation>
    <scope>NUCLEOTIDE SEQUENCE [LARGE SCALE GENOMIC DNA]</scope>
    <source>
        <strain evidence="7">KCTC 42662</strain>
    </source>
</reference>
<dbReference type="InterPro" id="IPR027417">
    <property type="entry name" value="P-loop_NTPase"/>
</dbReference>
<dbReference type="SUPFAM" id="SSF52540">
    <property type="entry name" value="P-loop containing nucleoside triphosphate hydrolases"/>
    <property type="match status" value="1"/>
</dbReference>
<organism evidence="6 7">
    <name type="scientific">Sphingobacterium suaedae</name>
    <dbReference type="NCBI Taxonomy" id="1686402"/>
    <lineage>
        <taxon>Bacteria</taxon>
        <taxon>Pseudomonadati</taxon>
        <taxon>Bacteroidota</taxon>
        <taxon>Sphingobacteriia</taxon>
        <taxon>Sphingobacteriales</taxon>
        <taxon>Sphingobacteriaceae</taxon>
        <taxon>Sphingobacterium</taxon>
    </lineage>
</organism>
<dbReference type="PANTHER" id="PTHR43335">
    <property type="entry name" value="ABC TRANSPORTER, ATP-BINDING PROTEIN"/>
    <property type="match status" value="1"/>
</dbReference>
<sequence>MSIKVEYVSKIYGDQKALDSISFETGKQRIVGFLGPNGAGKSTTMKILAGLLPPTTGSCYIHDVSVQHDPLKAKKTIGFLPENNPLYLDMYVREILSFGANTHRIKNKSRHIDDVIIQTGLLTEQHKKLHQLSKGYRQRVGLAMCILHDPAVLILNEPTTGLDPNQILEIRALIKMLGKEKTVLLSTHIMQEVEAICDEVIILNQGKIQDHFSLDDMSQRYPKLSLEEIFVRLTK</sequence>
<dbReference type="Gene3D" id="3.40.50.300">
    <property type="entry name" value="P-loop containing nucleotide triphosphate hydrolases"/>
    <property type="match status" value="1"/>
</dbReference>
<name>A0ABW5KDH0_9SPHI</name>
<dbReference type="PROSITE" id="PS50893">
    <property type="entry name" value="ABC_TRANSPORTER_2"/>
    <property type="match status" value="1"/>
</dbReference>
<dbReference type="PANTHER" id="PTHR43335:SF4">
    <property type="entry name" value="ABC TRANSPORTER, ATP-BINDING PROTEIN"/>
    <property type="match status" value="1"/>
</dbReference>
<keyword evidence="7" id="KW-1185">Reference proteome</keyword>
<dbReference type="RefSeq" id="WP_380899434.1">
    <property type="nucleotide sequence ID" value="NZ_JBHUEG010000002.1"/>
</dbReference>
<comment type="caution">
    <text evidence="6">The sequence shown here is derived from an EMBL/GenBank/DDBJ whole genome shotgun (WGS) entry which is preliminary data.</text>
</comment>
<evidence type="ECO:0000313" key="7">
    <source>
        <dbReference type="Proteomes" id="UP001597545"/>
    </source>
</evidence>
<keyword evidence="3" id="KW-0547">Nucleotide-binding</keyword>
<accession>A0ABW5KDH0</accession>
<dbReference type="GO" id="GO:0005524">
    <property type="term" value="F:ATP binding"/>
    <property type="evidence" value="ECO:0007669"/>
    <property type="project" value="UniProtKB-KW"/>
</dbReference>
<dbReference type="CDD" id="cd03230">
    <property type="entry name" value="ABC_DR_subfamily_A"/>
    <property type="match status" value="1"/>
</dbReference>
<evidence type="ECO:0000256" key="3">
    <source>
        <dbReference type="ARBA" id="ARBA00022741"/>
    </source>
</evidence>
<evidence type="ECO:0000313" key="6">
    <source>
        <dbReference type="EMBL" id="MFD2546035.1"/>
    </source>
</evidence>